<organism evidence="1 2">
    <name type="scientific">Escherichia phage vB_EcoM_005</name>
    <dbReference type="NCBI Taxonomy" id="2500761"/>
    <lineage>
        <taxon>Viruses</taxon>
        <taxon>Duplodnaviria</taxon>
        <taxon>Heunggongvirae</taxon>
        <taxon>Uroviricota</taxon>
        <taxon>Caudoviricetes</taxon>
        <taxon>Pantevenvirales</taxon>
        <taxon>Straboviridae</taxon>
        <taxon>Tevenvirinae</taxon>
        <taxon>Dhakavirus</taxon>
        <taxon>Dhakavirus ecom005</taxon>
    </lineage>
</organism>
<sequence length="157" mass="17440">MKTYNEFLNESVLTEASASDVRAAATAAIKAGKYSYKDASDESRYKFYDDMRAEGFVGNYVTTAWKSMVASGAAFEKASGKPAPKADPKAAQEKNIAKGIISKYEAILKELLVIKTEGQKLARAHSFKDNPHAHDLEYVEDIQKIIKDRIWSAKQIK</sequence>
<proteinExistence type="predicted"/>
<dbReference type="EMBL" id="MK295203">
    <property type="protein sequence ID" value="AZV00981.1"/>
    <property type="molecule type" value="Genomic_DNA"/>
</dbReference>
<evidence type="ECO:0000313" key="2">
    <source>
        <dbReference type="Proteomes" id="UP000288494"/>
    </source>
</evidence>
<evidence type="ECO:0000313" key="1">
    <source>
        <dbReference type="EMBL" id="AZV00981.1"/>
    </source>
</evidence>
<gene>
    <name evidence="1" type="ORF">vBEcoM005_094</name>
</gene>
<name>A0A3Q9R9S8_9CAUD</name>
<accession>A0A3Q9R9S8</accession>
<reference evidence="1 2" key="1">
    <citation type="submission" date="2018-12" db="EMBL/GenBank/DDBJ databases">
        <title>Characterization of novel bacteriophages infecting Shigella spp. and E. coli O157: H7.</title>
        <authorList>
            <person name="Shahin K."/>
            <person name="Bao H."/>
            <person name="Wang R."/>
        </authorList>
    </citation>
    <scope>NUCLEOTIDE SEQUENCE [LARGE SCALE GENOMIC DNA]</scope>
</reference>
<protein>
    <submittedName>
        <fullName evidence="1">Uncharacterized protein</fullName>
    </submittedName>
</protein>
<dbReference type="Proteomes" id="UP000288494">
    <property type="component" value="Segment"/>
</dbReference>
<keyword evidence="2" id="KW-1185">Reference proteome</keyword>